<name>A0A2U1M4E0_ARTAN</name>
<dbReference type="STRING" id="35608.A0A2U1M4E0"/>
<gene>
    <name evidence="13" type="ORF">CTI12_AA421710</name>
</gene>
<keyword evidence="14" id="KW-1185">Reference proteome</keyword>
<evidence type="ECO:0000256" key="8">
    <source>
        <dbReference type="ARBA" id="ARBA00023121"/>
    </source>
</evidence>
<protein>
    <submittedName>
        <fullName evidence="13">C2 domain-containing protein</fullName>
    </submittedName>
</protein>
<keyword evidence="5" id="KW-0938">Abscisic acid signaling pathway</keyword>
<evidence type="ECO:0000313" key="13">
    <source>
        <dbReference type="EMBL" id="PWA56090.1"/>
    </source>
</evidence>
<dbReference type="Proteomes" id="UP000245207">
    <property type="component" value="Unassembled WGS sequence"/>
</dbReference>
<dbReference type="SUPFAM" id="SSF49562">
    <property type="entry name" value="C2 domain (Calcium/lipid-binding domain, CaLB)"/>
    <property type="match status" value="1"/>
</dbReference>
<dbReference type="PANTHER" id="PTHR45933">
    <property type="entry name" value="PROTEIN C2-DOMAIN ABA-RELATED 4"/>
    <property type="match status" value="1"/>
</dbReference>
<dbReference type="GO" id="GO:0005886">
    <property type="term" value="C:plasma membrane"/>
    <property type="evidence" value="ECO:0007669"/>
    <property type="project" value="UniProtKB-SubCell"/>
</dbReference>
<dbReference type="InterPro" id="IPR000008">
    <property type="entry name" value="C2_dom"/>
</dbReference>
<evidence type="ECO:0000256" key="9">
    <source>
        <dbReference type="ARBA" id="ARBA00023136"/>
    </source>
</evidence>
<evidence type="ECO:0000259" key="12">
    <source>
        <dbReference type="PROSITE" id="PS50004"/>
    </source>
</evidence>
<dbReference type="GO" id="GO:0009738">
    <property type="term" value="P:abscisic acid-activated signaling pathway"/>
    <property type="evidence" value="ECO:0007669"/>
    <property type="project" value="UniProtKB-KW"/>
</dbReference>
<evidence type="ECO:0000256" key="10">
    <source>
        <dbReference type="ARBA" id="ARBA00023242"/>
    </source>
</evidence>
<dbReference type="GO" id="GO:0005634">
    <property type="term" value="C:nucleus"/>
    <property type="evidence" value="ECO:0007669"/>
    <property type="project" value="UniProtKB-SubCell"/>
</dbReference>
<feature type="domain" description="C2" evidence="12">
    <location>
        <begin position="1"/>
        <end position="104"/>
    </location>
</feature>
<proteinExistence type="inferred from homology"/>
<evidence type="ECO:0000256" key="1">
    <source>
        <dbReference type="ARBA" id="ARBA00004123"/>
    </source>
</evidence>
<dbReference type="Gene3D" id="2.60.40.150">
    <property type="entry name" value="C2 domain"/>
    <property type="match status" value="1"/>
</dbReference>
<evidence type="ECO:0000256" key="11">
    <source>
        <dbReference type="ARBA" id="ARBA00024037"/>
    </source>
</evidence>
<evidence type="ECO:0000256" key="7">
    <source>
        <dbReference type="ARBA" id="ARBA00022837"/>
    </source>
</evidence>
<dbReference type="EMBL" id="PKPP01006573">
    <property type="protein sequence ID" value="PWA56090.1"/>
    <property type="molecule type" value="Genomic_DNA"/>
</dbReference>
<evidence type="ECO:0000256" key="6">
    <source>
        <dbReference type="ARBA" id="ARBA00022723"/>
    </source>
</evidence>
<dbReference type="InterPro" id="IPR044562">
    <property type="entry name" value="CAR1-11"/>
</dbReference>
<evidence type="ECO:0000256" key="4">
    <source>
        <dbReference type="ARBA" id="ARBA00022475"/>
    </source>
</evidence>
<keyword evidence="7" id="KW-0106">Calcium</keyword>
<accession>A0A2U1M4E0</accession>
<comment type="caution">
    <text evidence="13">The sequence shown here is derived from an EMBL/GenBank/DDBJ whole genome shotgun (WGS) entry which is preliminary data.</text>
</comment>
<dbReference type="GO" id="GO:0005096">
    <property type="term" value="F:GTPase activator activity"/>
    <property type="evidence" value="ECO:0007669"/>
    <property type="project" value="UniProtKB-KW"/>
</dbReference>
<dbReference type="OrthoDB" id="73919at2759"/>
<keyword evidence="4" id="KW-1003">Cell membrane</keyword>
<keyword evidence="10" id="KW-0539">Nucleus</keyword>
<dbReference type="InterPro" id="IPR035892">
    <property type="entry name" value="C2_domain_sf"/>
</dbReference>
<dbReference type="AlphaFoldDB" id="A0A2U1M4E0"/>
<comment type="similarity">
    <text evidence="11">Belongs to the plant CAR protein family.</text>
</comment>
<keyword evidence="3" id="KW-0343">GTPase activation</keyword>
<evidence type="ECO:0000256" key="2">
    <source>
        <dbReference type="ARBA" id="ARBA00004236"/>
    </source>
</evidence>
<sequence length="165" mass="18807">MDKLQGALRIKIKKGVGLAVRDVKTSDPYIVVKMARWRLKTHVIENNVNPEWNEYLDLTIQDPDLPVQLTVYDQDKFSKDDNMGDSEIDIKPFLEALKANKKKLPSGTVLKKLQPSRSNLLADESRITWKRGKIIQDMCLRLKNVECGEVELELSWVENPGATSS</sequence>
<reference evidence="13 14" key="1">
    <citation type="journal article" date="2018" name="Mol. Plant">
        <title>The genome of Artemisia annua provides insight into the evolution of Asteraceae family and artemisinin biosynthesis.</title>
        <authorList>
            <person name="Shen Q."/>
            <person name="Zhang L."/>
            <person name="Liao Z."/>
            <person name="Wang S."/>
            <person name="Yan T."/>
            <person name="Shi P."/>
            <person name="Liu M."/>
            <person name="Fu X."/>
            <person name="Pan Q."/>
            <person name="Wang Y."/>
            <person name="Lv Z."/>
            <person name="Lu X."/>
            <person name="Zhang F."/>
            <person name="Jiang W."/>
            <person name="Ma Y."/>
            <person name="Chen M."/>
            <person name="Hao X."/>
            <person name="Li L."/>
            <person name="Tang Y."/>
            <person name="Lv G."/>
            <person name="Zhou Y."/>
            <person name="Sun X."/>
            <person name="Brodelius P.E."/>
            <person name="Rose J.K.C."/>
            <person name="Tang K."/>
        </authorList>
    </citation>
    <scope>NUCLEOTIDE SEQUENCE [LARGE SCALE GENOMIC DNA]</scope>
    <source>
        <strain evidence="14">cv. Huhao1</strain>
        <tissue evidence="13">Leaf</tissue>
    </source>
</reference>
<evidence type="ECO:0000256" key="5">
    <source>
        <dbReference type="ARBA" id="ARBA00022682"/>
    </source>
</evidence>
<evidence type="ECO:0000256" key="3">
    <source>
        <dbReference type="ARBA" id="ARBA00022468"/>
    </source>
</evidence>
<dbReference type="GO" id="GO:0008289">
    <property type="term" value="F:lipid binding"/>
    <property type="evidence" value="ECO:0007669"/>
    <property type="project" value="UniProtKB-KW"/>
</dbReference>
<dbReference type="GO" id="GO:0046872">
    <property type="term" value="F:metal ion binding"/>
    <property type="evidence" value="ECO:0007669"/>
    <property type="project" value="UniProtKB-KW"/>
</dbReference>
<comment type="subcellular location">
    <subcellularLocation>
        <location evidence="2">Cell membrane</location>
    </subcellularLocation>
    <subcellularLocation>
        <location evidence="1">Nucleus</location>
    </subcellularLocation>
</comment>
<organism evidence="13 14">
    <name type="scientific">Artemisia annua</name>
    <name type="common">Sweet wormwood</name>
    <dbReference type="NCBI Taxonomy" id="35608"/>
    <lineage>
        <taxon>Eukaryota</taxon>
        <taxon>Viridiplantae</taxon>
        <taxon>Streptophyta</taxon>
        <taxon>Embryophyta</taxon>
        <taxon>Tracheophyta</taxon>
        <taxon>Spermatophyta</taxon>
        <taxon>Magnoliopsida</taxon>
        <taxon>eudicotyledons</taxon>
        <taxon>Gunneridae</taxon>
        <taxon>Pentapetalae</taxon>
        <taxon>asterids</taxon>
        <taxon>campanulids</taxon>
        <taxon>Asterales</taxon>
        <taxon>Asteraceae</taxon>
        <taxon>Asteroideae</taxon>
        <taxon>Anthemideae</taxon>
        <taxon>Artemisiinae</taxon>
        <taxon>Artemisia</taxon>
    </lineage>
</organism>
<dbReference type="SMART" id="SM00239">
    <property type="entry name" value="C2"/>
    <property type="match status" value="1"/>
</dbReference>
<keyword evidence="8" id="KW-0446">Lipid-binding</keyword>
<keyword evidence="9" id="KW-0472">Membrane</keyword>
<dbReference type="PROSITE" id="PS50004">
    <property type="entry name" value="C2"/>
    <property type="match status" value="1"/>
</dbReference>
<dbReference type="Pfam" id="PF00168">
    <property type="entry name" value="C2"/>
    <property type="match status" value="1"/>
</dbReference>
<dbReference type="PANTHER" id="PTHR45933:SF44">
    <property type="entry name" value="C2 DOMAIN-CONTAINING PROTEIN"/>
    <property type="match status" value="1"/>
</dbReference>
<evidence type="ECO:0000313" key="14">
    <source>
        <dbReference type="Proteomes" id="UP000245207"/>
    </source>
</evidence>
<keyword evidence="6" id="KW-0479">Metal-binding</keyword>